<protein>
    <submittedName>
        <fullName evidence="1">Uncharacterized protein</fullName>
    </submittedName>
</protein>
<dbReference type="EMBL" id="JAKQYM010000009">
    <property type="protein sequence ID" value="MCI2229922.1"/>
    <property type="molecule type" value="Genomic_DNA"/>
</dbReference>
<accession>A0A9X1VPB6</accession>
<proteinExistence type="predicted"/>
<dbReference type="RefSeq" id="WP_242179033.1">
    <property type="nucleotide sequence ID" value="NZ_JAKQYM010000009.1"/>
</dbReference>
<dbReference type="Proteomes" id="UP001139369">
    <property type="component" value="Unassembled WGS sequence"/>
</dbReference>
<organism evidence="1 2">
    <name type="scientific">Polaribacter marinus</name>
    <dbReference type="NCBI Taxonomy" id="2916838"/>
    <lineage>
        <taxon>Bacteria</taxon>
        <taxon>Pseudomonadati</taxon>
        <taxon>Bacteroidota</taxon>
        <taxon>Flavobacteriia</taxon>
        <taxon>Flavobacteriales</taxon>
        <taxon>Flavobacteriaceae</taxon>
    </lineage>
</organism>
<dbReference type="AlphaFoldDB" id="A0A9X1VPB6"/>
<sequence>MKTQNTYSFKSVRNYLLNHDFVSTYRQRNCDAYHNYKTNEYVLVPYEEGNYTEIELLKLFKNSKGIELPAAVEICRFKLFIHQELKNNHSINIL</sequence>
<comment type="caution">
    <text evidence="1">The sequence shown here is derived from an EMBL/GenBank/DDBJ whole genome shotgun (WGS) entry which is preliminary data.</text>
</comment>
<keyword evidence="2" id="KW-1185">Reference proteome</keyword>
<evidence type="ECO:0000313" key="2">
    <source>
        <dbReference type="Proteomes" id="UP001139369"/>
    </source>
</evidence>
<reference evidence="1" key="1">
    <citation type="submission" date="2022-02" db="EMBL/GenBank/DDBJ databases">
        <title>Polaribacter sp. MSW13, isolated from seawater.</title>
        <authorList>
            <person name="Kristyanto S."/>
            <person name="Jung J."/>
            <person name="Jeon C.O."/>
        </authorList>
    </citation>
    <scope>NUCLEOTIDE SEQUENCE</scope>
    <source>
        <strain evidence="1">MSW13</strain>
    </source>
</reference>
<evidence type="ECO:0000313" key="1">
    <source>
        <dbReference type="EMBL" id="MCI2229922.1"/>
    </source>
</evidence>
<name>A0A9X1VPB6_9FLAO</name>
<gene>
    <name evidence="1" type="ORF">MC378_12160</name>
</gene>